<protein>
    <submittedName>
        <fullName evidence="1">Non-structural maintenance of chromosomes element 1-like protein</fullName>
    </submittedName>
</protein>
<evidence type="ECO:0000313" key="1">
    <source>
        <dbReference type="EMBL" id="WUR02978.1"/>
    </source>
</evidence>
<name>A0AAX4JAM2_9MICR</name>
<dbReference type="EMBL" id="CP142728">
    <property type="protein sequence ID" value="WUR02978.1"/>
    <property type="molecule type" value="Genomic_DNA"/>
</dbReference>
<proteinExistence type="predicted"/>
<dbReference type="KEGG" id="vnx:VNE69_03191"/>
<dbReference type="RefSeq" id="XP_065329123.1">
    <property type="nucleotide sequence ID" value="XM_065473051.1"/>
</dbReference>
<dbReference type="GeneID" id="90540787"/>
<sequence length="159" mass="18828">MKEEELQNIIYELLSTGMYKSNIKNLNEVVSILRKIHFDVVEWYDKSCYILVSTGGNQELILGYNEEENKEIIEIFEKIIFDKEVQGNLLSLLVENDWLSIDENNKYILGKRALVIFKNKILEADGIYKKCKFCEFLVRREEAHDYCQKIFDEKNCLLN</sequence>
<dbReference type="AlphaFoldDB" id="A0AAX4JAM2"/>
<organism evidence="1 2">
    <name type="scientific">Vairimorpha necatrix</name>
    <dbReference type="NCBI Taxonomy" id="6039"/>
    <lineage>
        <taxon>Eukaryota</taxon>
        <taxon>Fungi</taxon>
        <taxon>Fungi incertae sedis</taxon>
        <taxon>Microsporidia</taxon>
        <taxon>Nosematidae</taxon>
        <taxon>Vairimorpha</taxon>
    </lineage>
</organism>
<accession>A0AAX4JAM2</accession>
<keyword evidence="2" id="KW-1185">Reference proteome</keyword>
<evidence type="ECO:0000313" key="2">
    <source>
        <dbReference type="Proteomes" id="UP001334084"/>
    </source>
</evidence>
<reference evidence="1" key="1">
    <citation type="journal article" date="2024" name="BMC Genomics">
        <title>Functional annotation of a divergent genome using sequence and structure-based similarity.</title>
        <authorList>
            <person name="Svedberg D."/>
            <person name="Winiger R.R."/>
            <person name="Berg A."/>
            <person name="Sharma H."/>
            <person name="Tellgren-Roth C."/>
            <person name="Debrunner-Vossbrinck B.A."/>
            <person name="Vossbrinck C.R."/>
            <person name="Barandun J."/>
        </authorList>
    </citation>
    <scope>NUCLEOTIDE SEQUENCE</scope>
    <source>
        <strain evidence="1">Illinois isolate</strain>
    </source>
</reference>
<gene>
    <name evidence="1" type="ORF">VNE69_03191</name>
</gene>
<dbReference type="Proteomes" id="UP001334084">
    <property type="component" value="Chromosome 3"/>
</dbReference>